<feature type="transmembrane region" description="Helical" evidence="6">
    <location>
        <begin position="171"/>
        <end position="191"/>
    </location>
</feature>
<reference evidence="8 9" key="1">
    <citation type="journal article" date="2021" name="ISME Commun">
        <title>Automated analysis of genomic sequences facilitates high-throughput and comprehensive description of bacteria.</title>
        <authorList>
            <person name="Hitch T.C.A."/>
        </authorList>
    </citation>
    <scope>NUCLEOTIDE SEQUENCE [LARGE SCALE GENOMIC DNA]</scope>
    <source>
        <strain evidence="8 9">Sanger_109</strain>
    </source>
</reference>
<dbReference type="RefSeq" id="WP_158424786.1">
    <property type="nucleotide sequence ID" value="NZ_JAOQJQ010000002.1"/>
</dbReference>
<keyword evidence="3 6" id="KW-0812">Transmembrane</keyword>
<feature type="transmembrane region" description="Helical" evidence="6">
    <location>
        <begin position="141"/>
        <end position="159"/>
    </location>
</feature>
<name>A0ABT2TIK8_9FIRM</name>
<dbReference type="InterPro" id="IPR036259">
    <property type="entry name" value="MFS_trans_sf"/>
</dbReference>
<feature type="transmembrane region" description="Helical" evidence="6">
    <location>
        <begin position="104"/>
        <end position="129"/>
    </location>
</feature>
<feature type="transmembrane region" description="Helical" evidence="6">
    <location>
        <begin position="55"/>
        <end position="75"/>
    </location>
</feature>
<keyword evidence="9" id="KW-1185">Reference proteome</keyword>
<sequence>MENRKGNWHGKKQIQMMIYLGIVLLIGGSLISGCTNTILPAIADKYQWDVGALRVMSGVAIMFCVGGTFVFGMVSKRKGPKFVVVLTLILTAAVAVVYGSASNYYLFVACILANGFLGGGYFQVGFSALAANWWPTKKGIVLGYVTCGIVLNDVLWQPFIPLAFQKIGVGATLNIVAVFIAIVAVIGVFFLKDTPEAAGEYPDGDPAFASTAKSVVDEIAVYKSPFTPKKLLTSPTTWAIGISMGCMYGAGMTFVASVVPRILSLGYDYSFASAVLIVAGLAGLAGSILYGILDQKIGTKNTCVVYAALCILITICCLFHGISVWFIWLSAIFFFASNGAMGNLIPSIVATKYGRWDYSAAFAVIGAMSSFGSALGVLCTGLFTNYNVMYLMDIGLFIAALLILLKLNGTLIGRPN</sequence>
<dbReference type="InterPro" id="IPR050327">
    <property type="entry name" value="Proton-linked_MCT"/>
</dbReference>
<evidence type="ECO:0000259" key="7">
    <source>
        <dbReference type="PROSITE" id="PS50850"/>
    </source>
</evidence>
<dbReference type="InterPro" id="IPR020846">
    <property type="entry name" value="MFS_dom"/>
</dbReference>
<feature type="transmembrane region" description="Helical" evidence="6">
    <location>
        <begin position="82"/>
        <end position="98"/>
    </location>
</feature>
<feature type="transmembrane region" description="Helical" evidence="6">
    <location>
        <begin position="389"/>
        <end position="407"/>
    </location>
</feature>
<feature type="transmembrane region" description="Helical" evidence="6">
    <location>
        <begin position="20"/>
        <end position="43"/>
    </location>
</feature>
<accession>A0ABT2TIK8</accession>
<dbReference type="Pfam" id="PF07690">
    <property type="entry name" value="MFS_1"/>
    <property type="match status" value="1"/>
</dbReference>
<dbReference type="PROSITE" id="PS50850">
    <property type="entry name" value="MFS"/>
    <property type="match status" value="1"/>
</dbReference>
<feature type="transmembrane region" description="Helical" evidence="6">
    <location>
        <begin position="238"/>
        <end position="259"/>
    </location>
</feature>
<evidence type="ECO:0000256" key="4">
    <source>
        <dbReference type="ARBA" id="ARBA00022989"/>
    </source>
</evidence>
<evidence type="ECO:0000256" key="3">
    <source>
        <dbReference type="ARBA" id="ARBA00022692"/>
    </source>
</evidence>
<dbReference type="PANTHER" id="PTHR11360">
    <property type="entry name" value="MONOCARBOXYLATE TRANSPORTER"/>
    <property type="match status" value="1"/>
</dbReference>
<dbReference type="InterPro" id="IPR011701">
    <property type="entry name" value="MFS"/>
</dbReference>
<feature type="transmembrane region" description="Helical" evidence="6">
    <location>
        <begin position="328"/>
        <end position="349"/>
    </location>
</feature>
<evidence type="ECO:0000256" key="2">
    <source>
        <dbReference type="ARBA" id="ARBA00022448"/>
    </source>
</evidence>
<feature type="transmembrane region" description="Helical" evidence="6">
    <location>
        <begin position="271"/>
        <end position="292"/>
    </location>
</feature>
<comment type="subcellular location">
    <subcellularLocation>
        <location evidence="1">Cell membrane</location>
        <topology evidence="1">Multi-pass membrane protein</topology>
    </subcellularLocation>
</comment>
<keyword evidence="2" id="KW-0813">Transport</keyword>
<dbReference type="Gene3D" id="1.20.1250.20">
    <property type="entry name" value="MFS general substrate transporter like domains"/>
    <property type="match status" value="1"/>
</dbReference>
<feature type="transmembrane region" description="Helical" evidence="6">
    <location>
        <begin position="304"/>
        <end position="322"/>
    </location>
</feature>
<evidence type="ECO:0000256" key="1">
    <source>
        <dbReference type="ARBA" id="ARBA00004651"/>
    </source>
</evidence>
<organism evidence="8 9">
    <name type="scientific">Brotonthovivens ammoniilytica</name>
    <dbReference type="NCBI Taxonomy" id="2981725"/>
    <lineage>
        <taxon>Bacteria</taxon>
        <taxon>Bacillati</taxon>
        <taxon>Bacillota</taxon>
        <taxon>Clostridia</taxon>
        <taxon>Lachnospirales</taxon>
        <taxon>Lachnospiraceae</taxon>
        <taxon>Brotonthovivens</taxon>
    </lineage>
</organism>
<gene>
    <name evidence="8" type="ORF">OCV88_06820</name>
</gene>
<dbReference type="EMBL" id="JAOQJQ010000002">
    <property type="protein sequence ID" value="MCU6762054.1"/>
    <property type="molecule type" value="Genomic_DNA"/>
</dbReference>
<evidence type="ECO:0000313" key="9">
    <source>
        <dbReference type="Proteomes" id="UP001652442"/>
    </source>
</evidence>
<evidence type="ECO:0000313" key="8">
    <source>
        <dbReference type="EMBL" id="MCU6762054.1"/>
    </source>
</evidence>
<feature type="transmembrane region" description="Helical" evidence="6">
    <location>
        <begin position="361"/>
        <end position="383"/>
    </location>
</feature>
<dbReference type="PROSITE" id="PS51257">
    <property type="entry name" value="PROKAR_LIPOPROTEIN"/>
    <property type="match status" value="1"/>
</dbReference>
<keyword evidence="4 6" id="KW-1133">Transmembrane helix</keyword>
<feature type="domain" description="Major facilitator superfamily (MFS) profile" evidence="7">
    <location>
        <begin position="14"/>
        <end position="411"/>
    </location>
</feature>
<evidence type="ECO:0000256" key="6">
    <source>
        <dbReference type="SAM" id="Phobius"/>
    </source>
</evidence>
<comment type="caution">
    <text evidence="8">The sequence shown here is derived from an EMBL/GenBank/DDBJ whole genome shotgun (WGS) entry which is preliminary data.</text>
</comment>
<protein>
    <submittedName>
        <fullName evidence="8">MFS transporter</fullName>
    </submittedName>
</protein>
<proteinExistence type="predicted"/>
<keyword evidence="5 6" id="KW-0472">Membrane</keyword>
<evidence type="ECO:0000256" key="5">
    <source>
        <dbReference type="ARBA" id="ARBA00023136"/>
    </source>
</evidence>
<dbReference type="SUPFAM" id="SSF103473">
    <property type="entry name" value="MFS general substrate transporter"/>
    <property type="match status" value="1"/>
</dbReference>
<dbReference type="Proteomes" id="UP001652442">
    <property type="component" value="Unassembled WGS sequence"/>
</dbReference>